<accession>A0A1M5SMH9</accession>
<gene>
    <name evidence="7" type="ORF">SAMN04488135_103121</name>
</gene>
<dbReference type="NCBIfam" id="TIGR01727">
    <property type="entry name" value="oligo_HPY"/>
    <property type="match status" value="1"/>
</dbReference>
<dbReference type="InterPro" id="IPR003439">
    <property type="entry name" value="ABC_transporter-like_ATP-bd"/>
</dbReference>
<dbReference type="InterPro" id="IPR013563">
    <property type="entry name" value="Oligopep_ABC_C"/>
</dbReference>
<evidence type="ECO:0000256" key="1">
    <source>
        <dbReference type="ARBA" id="ARBA00005417"/>
    </source>
</evidence>
<name>A0A1M5SMH9_9BURK</name>
<dbReference type="GO" id="GO:0016887">
    <property type="term" value="F:ATP hydrolysis activity"/>
    <property type="evidence" value="ECO:0007669"/>
    <property type="project" value="InterPro"/>
</dbReference>
<dbReference type="AlphaFoldDB" id="A0A1M5SMH9"/>
<dbReference type="GO" id="GO:0015833">
    <property type="term" value="P:peptide transport"/>
    <property type="evidence" value="ECO:0007669"/>
    <property type="project" value="InterPro"/>
</dbReference>
<dbReference type="Pfam" id="PF00005">
    <property type="entry name" value="ABC_tran"/>
    <property type="match status" value="1"/>
</dbReference>
<dbReference type="GO" id="GO:0055085">
    <property type="term" value="P:transmembrane transport"/>
    <property type="evidence" value="ECO:0007669"/>
    <property type="project" value="UniProtKB-ARBA"/>
</dbReference>
<keyword evidence="3" id="KW-0472">Membrane</keyword>
<evidence type="ECO:0000256" key="4">
    <source>
        <dbReference type="ARBA" id="ARBA00022741"/>
    </source>
</evidence>
<dbReference type="PANTHER" id="PTHR43776:SF7">
    <property type="entry name" value="D,D-DIPEPTIDE TRANSPORT ATP-BINDING PROTEIN DDPF-RELATED"/>
    <property type="match status" value="1"/>
</dbReference>
<dbReference type="InterPro" id="IPR027417">
    <property type="entry name" value="P-loop_NTPase"/>
</dbReference>
<proteinExistence type="inferred from homology"/>
<keyword evidence="2" id="KW-0813">Transport</keyword>
<keyword evidence="5 7" id="KW-0067">ATP-binding</keyword>
<dbReference type="Proteomes" id="UP000184226">
    <property type="component" value="Unassembled WGS sequence"/>
</dbReference>
<dbReference type="InterPro" id="IPR003593">
    <property type="entry name" value="AAA+_ATPase"/>
</dbReference>
<evidence type="ECO:0000256" key="2">
    <source>
        <dbReference type="ARBA" id="ARBA00022448"/>
    </source>
</evidence>
<comment type="similarity">
    <text evidence="1">Belongs to the ABC transporter superfamily.</text>
</comment>
<evidence type="ECO:0000256" key="5">
    <source>
        <dbReference type="ARBA" id="ARBA00022840"/>
    </source>
</evidence>
<organism evidence="7 8">
    <name type="scientific">Pollutimonas bauzanensis</name>
    <dbReference type="NCBI Taxonomy" id="658167"/>
    <lineage>
        <taxon>Bacteria</taxon>
        <taxon>Pseudomonadati</taxon>
        <taxon>Pseudomonadota</taxon>
        <taxon>Betaproteobacteria</taxon>
        <taxon>Burkholderiales</taxon>
        <taxon>Alcaligenaceae</taxon>
        <taxon>Pollutimonas</taxon>
    </lineage>
</organism>
<reference evidence="7 8" key="1">
    <citation type="submission" date="2016-11" db="EMBL/GenBank/DDBJ databases">
        <authorList>
            <person name="Jaros S."/>
            <person name="Januszkiewicz K."/>
            <person name="Wedrychowicz H."/>
        </authorList>
    </citation>
    <scope>NUCLEOTIDE SEQUENCE [LARGE SCALE GENOMIC DNA]</scope>
    <source>
        <strain evidence="7 8">CGMCC 1.10190</strain>
    </source>
</reference>
<dbReference type="OrthoDB" id="9802772at2"/>
<evidence type="ECO:0000313" key="8">
    <source>
        <dbReference type="Proteomes" id="UP000184226"/>
    </source>
</evidence>
<dbReference type="CDD" id="cd03257">
    <property type="entry name" value="ABC_NikE_OppD_transporters"/>
    <property type="match status" value="1"/>
</dbReference>
<keyword evidence="8" id="KW-1185">Reference proteome</keyword>
<sequence length="327" mass="36119">MMQDHDSAAAPLLQVSGLAKHFRVKAGLFGHATVKAVDGLNFHIRQGETYALVGESGCGKSTTGRALLRLTEPTAGAAMFDGRDIFKLSGGQLREWRRDAQMVFQDPLSSLDPKRRIAYSVEEPLIIHKVGDAAQRRKRVAELLERVGLSREHLSRFPHEFSGGQRQRIGIAKALALQPRLIICDEPVSALDVSIQSQILNLLMDLQSEHGLAYLFIAHDLGVVRHVADRIGVMYLGHIVEEADTDTLFSEPRHPYTQSLLASIPPAHPRLKTPRPILAGDIPSPMNPPSGCVFRTRCPHAMPRCAREAPPVRQLSPTQRVACHLFD</sequence>
<dbReference type="PROSITE" id="PS00211">
    <property type="entry name" value="ABC_TRANSPORTER_1"/>
    <property type="match status" value="1"/>
</dbReference>
<dbReference type="SMART" id="SM00382">
    <property type="entry name" value="AAA"/>
    <property type="match status" value="1"/>
</dbReference>
<dbReference type="SUPFAM" id="SSF52540">
    <property type="entry name" value="P-loop containing nucleoside triphosphate hydrolases"/>
    <property type="match status" value="1"/>
</dbReference>
<keyword evidence="3" id="KW-1003">Cell membrane</keyword>
<dbReference type="Pfam" id="PF08352">
    <property type="entry name" value="oligo_HPY"/>
    <property type="match status" value="1"/>
</dbReference>
<dbReference type="Gene3D" id="3.40.50.300">
    <property type="entry name" value="P-loop containing nucleotide triphosphate hydrolases"/>
    <property type="match status" value="1"/>
</dbReference>
<dbReference type="InterPro" id="IPR017871">
    <property type="entry name" value="ABC_transporter-like_CS"/>
</dbReference>
<dbReference type="PROSITE" id="PS50893">
    <property type="entry name" value="ABC_TRANSPORTER_2"/>
    <property type="match status" value="1"/>
</dbReference>
<dbReference type="EMBL" id="FQXE01000003">
    <property type="protein sequence ID" value="SHH39727.1"/>
    <property type="molecule type" value="Genomic_DNA"/>
</dbReference>
<feature type="domain" description="ABC transporter" evidence="6">
    <location>
        <begin position="13"/>
        <end position="261"/>
    </location>
</feature>
<dbReference type="FunFam" id="3.40.50.300:FF:000016">
    <property type="entry name" value="Oligopeptide ABC transporter ATP-binding component"/>
    <property type="match status" value="1"/>
</dbReference>
<evidence type="ECO:0000259" key="6">
    <source>
        <dbReference type="PROSITE" id="PS50893"/>
    </source>
</evidence>
<dbReference type="GO" id="GO:0005524">
    <property type="term" value="F:ATP binding"/>
    <property type="evidence" value="ECO:0007669"/>
    <property type="project" value="UniProtKB-KW"/>
</dbReference>
<dbReference type="STRING" id="658167.SAMN04488135_103121"/>
<evidence type="ECO:0000313" key="7">
    <source>
        <dbReference type="EMBL" id="SHH39727.1"/>
    </source>
</evidence>
<dbReference type="PANTHER" id="PTHR43776">
    <property type="entry name" value="TRANSPORT ATP-BINDING PROTEIN"/>
    <property type="match status" value="1"/>
</dbReference>
<dbReference type="InterPro" id="IPR050319">
    <property type="entry name" value="ABC_transp_ATP-bind"/>
</dbReference>
<dbReference type="RefSeq" id="WP_073102316.1">
    <property type="nucleotide sequence ID" value="NZ_FQXE01000003.1"/>
</dbReference>
<evidence type="ECO:0000256" key="3">
    <source>
        <dbReference type="ARBA" id="ARBA00022475"/>
    </source>
</evidence>
<dbReference type="NCBIfam" id="NF008453">
    <property type="entry name" value="PRK11308.1"/>
    <property type="match status" value="1"/>
</dbReference>
<protein>
    <submittedName>
        <fullName evidence="7">Oligopeptide transport system ATP-binding protein</fullName>
    </submittedName>
</protein>
<keyword evidence="4" id="KW-0547">Nucleotide-binding</keyword>